<protein>
    <submittedName>
        <fullName evidence="4">FecR family protein</fullName>
    </submittedName>
</protein>
<dbReference type="InterPro" id="IPR032623">
    <property type="entry name" value="FecR_N"/>
</dbReference>
<dbReference type="Pfam" id="PF16220">
    <property type="entry name" value="DUF4880"/>
    <property type="match status" value="1"/>
</dbReference>
<dbReference type="Pfam" id="PF04773">
    <property type="entry name" value="FecR"/>
    <property type="match status" value="1"/>
</dbReference>
<feature type="domain" description="FecR protein" evidence="2">
    <location>
        <begin position="113"/>
        <end position="204"/>
    </location>
</feature>
<keyword evidence="1" id="KW-1133">Transmembrane helix</keyword>
<evidence type="ECO:0000313" key="5">
    <source>
        <dbReference type="Proteomes" id="UP000306147"/>
    </source>
</evidence>
<feature type="domain" description="FecR N-terminal" evidence="3">
    <location>
        <begin position="15"/>
        <end position="54"/>
    </location>
</feature>
<dbReference type="OrthoDB" id="7462608at2"/>
<dbReference type="InterPro" id="IPR006860">
    <property type="entry name" value="FecR"/>
</dbReference>
<gene>
    <name evidence="4" type="ORF">E5A73_05830</name>
</gene>
<dbReference type="InterPro" id="IPR012373">
    <property type="entry name" value="Ferrdict_sens_TM"/>
</dbReference>
<dbReference type="GO" id="GO:0016989">
    <property type="term" value="F:sigma factor antagonist activity"/>
    <property type="evidence" value="ECO:0007669"/>
    <property type="project" value="TreeGrafter"/>
</dbReference>
<accession>A0A4S1XEH6</accession>
<evidence type="ECO:0000256" key="1">
    <source>
        <dbReference type="SAM" id="Phobius"/>
    </source>
</evidence>
<dbReference type="Gene3D" id="3.55.50.30">
    <property type="match status" value="1"/>
</dbReference>
<feature type="transmembrane region" description="Helical" evidence="1">
    <location>
        <begin position="86"/>
        <end position="108"/>
    </location>
</feature>
<dbReference type="PIRSF" id="PIRSF018266">
    <property type="entry name" value="FecR"/>
    <property type="match status" value="1"/>
</dbReference>
<dbReference type="PANTHER" id="PTHR30273">
    <property type="entry name" value="PERIPLASMIC SIGNAL SENSOR AND SIGMA FACTOR ACTIVATOR FECR-RELATED"/>
    <property type="match status" value="1"/>
</dbReference>
<comment type="caution">
    <text evidence="4">The sequence shown here is derived from an EMBL/GenBank/DDBJ whole genome shotgun (WGS) entry which is preliminary data.</text>
</comment>
<evidence type="ECO:0000259" key="2">
    <source>
        <dbReference type="Pfam" id="PF04773"/>
    </source>
</evidence>
<dbReference type="Gene3D" id="2.60.120.1440">
    <property type="match status" value="1"/>
</dbReference>
<keyword evidence="1" id="KW-0472">Membrane</keyword>
<sequence length="320" mass="34351">MVMPTPLFRAEVDADAAAWLARLQAEGRSEATESAFKAWLHADLAHQEAFERATEIWAMIPGAMLCSGVSTQAPASLPIRRTRGRAAGFAMAASLLIVLGAGGGWWLLTRPIDYATRVGEQKIATLEDGSRIALNTDSEVDVSYEKDVRRVTLERGEAMFEVAPNPSRPFVVRAGDKLVKAIGTSFIVRRDASGVIVTLIQGKVSVSDVTKAAVQPTLLAPGERLTVPASAPSVIDQPPIEAATAWRRGQAVFNDTPLSSAVAELNRYGGPRVTVDDPRLAGLRISGVFATNDTAEFANAVAALYRLRVQKAGRELHLLR</sequence>
<evidence type="ECO:0000313" key="4">
    <source>
        <dbReference type="EMBL" id="TGX54959.1"/>
    </source>
</evidence>
<proteinExistence type="predicted"/>
<organism evidence="4 5">
    <name type="scientific">Sphingomonas gei</name>
    <dbReference type="NCBI Taxonomy" id="1395960"/>
    <lineage>
        <taxon>Bacteria</taxon>
        <taxon>Pseudomonadati</taxon>
        <taxon>Pseudomonadota</taxon>
        <taxon>Alphaproteobacteria</taxon>
        <taxon>Sphingomonadales</taxon>
        <taxon>Sphingomonadaceae</taxon>
        <taxon>Sphingomonas</taxon>
    </lineage>
</organism>
<keyword evidence="1" id="KW-0812">Transmembrane</keyword>
<reference evidence="4 5" key="1">
    <citation type="submission" date="2019-04" db="EMBL/GenBank/DDBJ databases">
        <title>Sphingomonas psychrotolerans sp. nov., isolated from soil in the Tianshan Mountains, Xinjiang, China.</title>
        <authorList>
            <person name="Luo Y."/>
            <person name="Sheng H."/>
        </authorList>
    </citation>
    <scope>NUCLEOTIDE SEQUENCE [LARGE SCALE GENOMIC DNA]</scope>
    <source>
        <strain evidence="4 5">ZFGT-11</strain>
    </source>
</reference>
<dbReference type="PANTHER" id="PTHR30273:SF2">
    <property type="entry name" value="PROTEIN FECR"/>
    <property type="match status" value="1"/>
</dbReference>
<evidence type="ECO:0000259" key="3">
    <source>
        <dbReference type="Pfam" id="PF16220"/>
    </source>
</evidence>
<dbReference type="Proteomes" id="UP000306147">
    <property type="component" value="Unassembled WGS sequence"/>
</dbReference>
<name>A0A4S1XEH6_9SPHN</name>
<keyword evidence="5" id="KW-1185">Reference proteome</keyword>
<dbReference type="AlphaFoldDB" id="A0A4S1XEH6"/>
<dbReference type="EMBL" id="SRXT01000002">
    <property type="protein sequence ID" value="TGX54959.1"/>
    <property type="molecule type" value="Genomic_DNA"/>
</dbReference>